<dbReference type="EMBL" id="JAUEPR010000031">
    <property type="protein sequence ID" value="KAK0473701.1"/>
    <property type="molecule type" value="Genomic_DNA"/>
</dbReference>
<dbReference type="AlphaFoldDB" id="A0AA39NXH2"/>
<name>A0AA39NXH2_9AGAR</name>
<evidence type="ECO:0000313" key="2">
    <source>
        <dbReference type="Proteomes" id="UP001175227"/>
    </source>
</evidence>
<dbReference type="Proteomes" id="UP001175227">
    <property type="component" value="Unassembled WGS sequence"/>
</dbReference>
<comment type="caution">
    <text evidence="1">The sequence shown here is derived from an EMBL/GenBank/DDBJ whole genome shotgun (WGS) entry which is preliminary data.</text>
</comment>
<proteinExistence type="predicted"/>
<protein>
    <submittedName>
        <fullName evidence="1">Uncharacterized protein</fullName>
    </submittedName>
</protein>
<keyword evidence="2" id="KW-1185">Reference proteome</keyword>
<organism evidence="1 2">
    <name type="scientific">Armillaria novae-zelandiae</name>
    <dbReference type="NCBI Taxonomy" id="153914"/>
    <lineage>
        <taxon>Eukaryota</taxon>
        <taxon>Fungi</taxon>
        <taxon>Dikarya</taxon>
        <taxon>Basidiomycota</taxon>
        <taxon>Agaricomycotina</taxon>
        <taxon>Agaricomycetes</taxon>
        <taxon>Agaricomycetidae</taxon>
        <taxon>Agaricales</taxon>
        <taxon>Marasmiineae</taxon>
        <taxon>Physalacriaceae</taxon>
        <taxon>Armillaria</taxon>
    </lineage>
</organism>
<evidence type="ECO:0000313" key="1">
    <source>
        <dbReference type="EMBL" id="KAK0473701.1"/>
    </source>
</evidence>
<reference evidence="1" key="1">
    <citation type="submission" date="2023-06" db="EMBL/GenBank/DDBJ databases">
        <authorList>
            <consortium name="Lawrence Berkeley National Laboratory"/>
            <person name="Ahrendt S."/>
            <person name="Sahu N."/>
            <person name="Indic B."/>
            <person name="Wong-Bajracharya J."/>
            <person name="Merenyi Z."/>
            <person name="Ke H.-M."/>
            <person name="Monk M."/>
            <person name="Kocsube S."/>
            <person name="Drula E."/>
            <person name="Lipzen A."/>
            <person name="Balint B."/>
            <person name="Henrissat B."/>
            <person name="Andreopoulos B."/>
            <person name="Martin F.M."/>
            <person name="Harder C.B."/>
            <person name="Rigling D."/>
            <person name="Ford K.L."/>
            <person name="Foster G.D."/>
            <person name="Pangilinan J."/>
            <person name="Papanicolaou A."/>
            <person name="Barry K."/>
            <person name="LaButti K."/>
            <person name="Viragh M."/>
            <person name="Koriabine M."/>
            <person name="Yan M."/>
            <person name="Riley R."/>
            <person name="Champramary S."/>
            <person name="Plett K.L."/>
            <person name="Tsai I.J."/>
            <person name="Slot J."/>
            <person name="Sipos G."/>
            <person name="Plett J."/>
            <person name="Nagy L.G."/>
            <person name="Grigoriev I.V."/>
        </authorList>
    </citation>
    <scope>NUCLEOTIDE SEQUENCE</scope>
    <source>
        <strain evidence="1">ICMP 16352</strain>
    </source>
</reference>
<accession>A0AA39NXH2</accession>
<sequence>MFTLCRHPLDMKGLAQTCILTLISLGVVSAKEVSYYSFRSSISVVVSSLAVRILAPQAWQHRSTGHLIKSIQTISTPLKLLLLAAGNSKETLLASMISKFQTPCRSIACTHPPRGSLLHYR</sequence>
<gene>
    <name evidence="1" type="ORF">IW261DRAFT_1502936</name>
</gene>